<organism evidence="2 3">
    <name type="scientific">Anthostomella pinea</name>
    <dbReference type="NCBI Taxonomy" id="933095"/>
    <lineage>
        <taxon>Eukaryota</taxon>
        <taxon>Fungi</taxon>
        <taxon>Dikarya</taxon>
        <taxon>Ascomycota</taxon>
        <taxon>Pezizomycotina</taxon>
        <taxon>Sordariomycetes</taxon>
        <taxon>Xylariomycetidae</taxon>
        <taxon>Xylariales</taxon>
        <taxon>Xylariaceae</taxon>
        <taxon>Anthostomella</taxon>
    </lineage>
</organism>
<feature type="region of interest" description="Disordered" evidence="1">
    <location>
        <begin position="1"/>
        <end position="52"/>
    </location>
</feature>
<dbReference type="EMBL" id="CAUWAG010000018">
    <property type="protein sequence ID" value="CAJ2511305.1"/>
    <property type="molecule type" value="Genomic_DNA"/>
</dbReference>
<dbReference type="Proteomes" id="UP001295740">
    <property type="component" value="Unassembled WGS sequence"/>
</dbReference>
<evidence type="ECO:0000256" key="1">
    <source>
        <dbReference type="SAM" id="MobiDB-lite"/>
    </source>
</evidence>
<sequence length="298" mass="32724">MSDHRRVTFSNSTAPRESSRPRRSLRESARDSGLGSSSSEQARVGGNPDRSFTAQDYAEQFSSPAALREAYGVAREKAEHYKIKYQEKDDELVSAHKSLKEVKAAWHAQCDHVSELEEENQRLRDSLKQLLHSQAQPAGEMSGAATLESSARIGRTSSRRDKDGKDMAGRMKERLIRDQPPEDSRSPKSSHHRSEKSGHASSSKSSSRRLSVASTSRKPYIEPMPSSPTSSRHPGNYTTASGSLGMPQMSRFETAKYSPVPRMSAYPPSSTSASYLSTGDTPGDYVAVPLSSSGKRRS</sequence>
<dbReference type="AlphaFoldDB" id="A0AAI8VV46"/>
<feature type="compositionally biased region" description="Low complexity" evidence="1">
    <location>
        <begin position="264"/>
        <end position="278"/>
    </location>
</feature>
<evidence type="ECO:0000313" key="3">
    <source>
        <dbReference type="Proteomes" id="UP001295740"/>
    </source>
</evidence>
<proteinExistence type="predicted"/>
<feature type="compositionally biased region" description="Basic and acidic residues" evidence="1">
    <location>
        <begin position="158"/>
        <end position="186"/>
    </location>
</feature>
<keyword evidence="3" id="KW-1185">Reference proteome</keyword>
<feature type="compositionally biased region" description="Polar residues" evidence="1">
    <location>
        <begin position="227"/>
        <end position="242"/>
    </location>
</feature>
<feature type="region of interest" description="Disordered" evidence="1">
    <location>
        <begin position="127"/>
        <end position="298"/>
    </location>
</feature>
<comment type="caution">
    <text evidence="2">The sequence shown here is derived from an EMBL/GenBank/DDBJ whole genome shotgun (WGS) entry which is preliminary data.</text>
</comment>
<accession>A0AAI8VV46</accession>
<reference evidence="2" key="1">
    <citation type="submission" date="2023-10" db="EMBL/GenBank/DDBJ databases">
        <authorList>
            <person name="Hackl T."/>
        </authorList>
    </citation>
    <scope>NUCLEOTIDE SEQUENCE</scope>
</reference>
<feature type="compositionally biased region" description="Low complexity" evidence="1">
    <location>
        <begin position="199"/>
        <end position="217"/>
    </location>
</feature>
<name>A0AAI8VV46_9PEZI</name>
<gene>
    <name evidence="2" type="ORF">KHLLAP_LOCUS11773</name>
</gene>
<evidence type="ECO:0000313" key="2">
    <source>
        <dbReference type="EMBL" id="CAJ2511305.1"/>
    </source>
</evidence>
<feature type="compositionally biased region" description="Basic and acidic residues" evidence="1">
    <location>
        <begin position="17"/>
        <end position="30"/>
    </location>
</feature>
<protein>
    <submittedName>
        <fullName evidence="2">Uu.00g069300.m01.CDS01</fullName>
    </submittedName>
</protein>